<dbReference type="RefSeq" id="XP_005833820.1">
    <property type="nucleotide sequence ID" value="XM_005833763.1"/>
</dbReference>
<reference evidence="4" key="3">
    <citation type="submission" date="2016-03" db="UniProtKB">
        <authorList>
            <consortium name="EnsemblProtists"/>
        </authorList>
    </citation>
    <scope>IDENTIFICATION</scope>
</reference>
<dbReference type="PaxDb" id="55529-EKX46840"/>
<dbReference type="OrthoDB" id="263560at2759"/>
<evidence type="ECO:0000313" key="5">
    <source>
        <dbReference type="Proteomes" id="UP000011087"/>
    </source>
</evidence>
<dbReference type="EnsemblProtists" id="EKX46840">
    <property type="protein sequence ID" value="EKX46840"/>
    <property type="gene ID" value="GUITHDRAFT_107196"/>
</dbReference>
<dbReference type="EMBL" id="JH992992">
    <property type="protein sequence ID" value="EKX46840.1"/>
    <property type="molecule type" value="Genomic_DNA"/>
</dbReference>
<dbReference type="Pfam" id="PF10273">
    <property type="entry name" value="WGG"/>
    <property type="match status" value="1"/>
</dbReference>
<reference evidence="5" key="2">
    <citation type="submission" date="2012-11" db="EMBL/GenBank/DDBJ databases">
        <authorList>
            <person name="Kuo A."/>
            <person name="Curtis B.A."/>
            <person name="Tanifuji G."/>
            <person name="Burki F."/>
            <person name="Gruber A."/>
            <person name="Irimia M."/>
            <person name="Maruyama S."/>
            <person name="Arias M.C."/>
            <person name="Ball S.G."/>
            <person name="Gile G.H."/>
            <person name="Hirakawa Y."/>
            <person name="Hopkins J.F."/>
            <person name="Rensing S.A."/>
            <person name="Schmutz J."/>
            <person name="Symeonidi A."/>
            <person name="Elias M."/>
            <person name="Eveleigh R.J."/>
            <person name="Herman E.K."/>
            <person name="Klute M.J."/>
            <person name="Nakayama T."/>
            <person name="Obornik M."/>
            <person name="Reyes-Prieto A."/>
            <person name="Armbrust E.V."/>
            <person name="Aves S.J."/>
            <person name="Beiko R.G."/>
            <person name="Coutinho P."/>
            <person name="Dacks J.B."/>
            <person name="Durnford D.G."/>
            <person name="Fast N.M."/>
            <person name="Green B.R."/>
            <person name="Grisdale C."/>
            <person name="Hempe F."/>
            <person name="Henrissat B."/>
            <person name="Hoppner M.P."/>
            <person name="Ishida K.-I."/>
            <person name="Kim E."/>
            <person name="Koreny L."/>
            <person name="Kroth P.G."/>
            <person name="Liu Y."/>
            <person name="Malik S.-B."/>
            <person name="Maier U.G."/>
            <person name="McRose D."/>
            <person name="Mock T."/>
            <person name="Neilson J.A."/>
            <person name="Onodera N.T."/>
            <person name="Poole A.M."/>
            <person name="Pritham E.J."/>
            <person name="Richards T.A."/>
            <person name="Rocap G."/>
            <person name="Roy S.W."/>
            <person name="Sarai C."/>
            <person name="Schaack S."/>
            <person name="Shirato S."/>
            <person name="Slamovits C.H."/>
            <person name="Spencer D.F."/>
            <person name="Suzuki S."/>
            <person name="Worden A.Z."/>
            <person name="Zauner S."/>
            <person name="Barry K."/>
            <person name="Bell C."/>
            <person name="Bharti A.K."/>
            <person name="Crow J.A."/>
            <person name="Grimwood J."/>
            <person name="Kramer R."/>
            <person name="Lindquist E."/>
            <person name="Lucas S."/>
            <person name="Salamov A."/>
            <person name="McFadden G.I."/>
            <person name="Lane C.E."/>
            <person name="Keeling P.J."/>
            <person name="Gray M.W."/>
            <person name="Grigoriev I.V."/>
            <person name="Archibald J.M."/>
        </authorList>
    </citation>
    <scope>NUCLEOTIDE SEQUENCE</scope>
    <source>
        <strain evidence="5">CCMP2712</strain>
    </source>
</reference>
<dbReference type="PANTHER" id="PTHR21250">
    <property type="entry name" value="PRE-RRNA-PROCESSING PROTEIN TSR2 HOMOLOG"/>
    <property type="match status" value="1"/>
</dbReference>
<accession>L1JFH5</accession>
<evidence type="ECO:0000313" key="4">
    <source>
        <dbReference type="EnsemblProtists" id="EKX46840"/>
    </source>
</evidence>
<dbReference type="GeneID" id="17303675"/>
<dbReference type="HOGENOM" id="CLU_1450247_0_0_1"/>
<sequence length="187" mass="20670">MTEHLFESSMRGFNGSRKQLENLMASQLDPSVVSLFADAVRTVYQARRSLAALLLTFAAAEVTNEWGDGDNMAKRESLIEQTVSGFVTKRNAPDPSELEEFLDQYLQEMFNTEADDDSPYEVSHLICRLFELVRSGSIEEARALLSAPAASLDQCVADNQGEEDSSDGGSDFELTAEQQAVCMLLRT</sequence>
<keyword evidence="5" id="KW-1185">Reference proteome</keyword>
<evidence type="ECO:0000256" key="1">
    <source>
        <dbReference type="ARBA" id="ARBA00006524"/>
    </source>
</evidence>
<dbReference type="InterPro" id="IPR019398">
    <property type="entry name" value="Pre-rRNA_process_TSR2"/>
</dbReference>
<evidence type="ECO:0000256" key="2">
    <source>
        <dbReference type="ARBA" id="ARBA00022552"/>
    </source>
</evidence>
<gene>
    <name evidence="3" type="ORF">GUITHDRAFT_107196</name>
</gene>
<keyword evidence="2" id="KW-0698">rRNA processing</keyword>
<reference evidence="3 5" key="1">
    <citation type="journal article" date="2012" name="Nature">
        <title>Algal genomes reveal evolutionary mosaicism and the fate of nucleomorphs.</title>
        <authorList>
            <consortium name="DOE Joint Genome Institute"/>
            <person name="Curtis B.A."/>
            <person name="Tanifuji G."/>
            <person name="Burki F."/>
            <person name="Gruber A."/>
            <person name="Irimia M."/>
            <person name="Maruyama S."/>
            <person name="Arias M.C."/>
            <person name="Ball S.G."/>
            <person name="Gile G.H."/>
            <person name="Hirakawa Y."/>
            <person name="Hopkins J.F."/>
            <person name="Kuo A."/>
            <person name="Rensing S.A."/>
            <person name="Schmutz J."/>
            <person name="Symeonidi A."/>
            <person name="Elias M."/>
            <person name="Eveleigh R.J."/>
            <person name="Herman E.K."/>
            <person name="Klute M.J."/>
            <person name="Nakayama T."/>
            <person name="Obornik M."/>
            <person name="Reyes-Prieto A."/>
            <person name="Armbrust E.V."/>
            <person name="Aves S.J."/>
            <person name="Beiko R.G."/>
            <person name="Coutinho P."/>
            <person name="Dacks J.B."/>
            <person name="Durnford D.G."/>
            <person name="Fast N.M."/>
            <person name="Green B.R."/>
            <person name="Grisdale C.J."/>
            <person name="Hempel F."/>
            <person name="Henrissat B."/>
            <person name="Hoppner M.P."/>
            <person name="Ishida K."/>
            <person name="Kim E."/>
            <person name="Koreny L."/>
            <person name="Kroth P.G."/>
            <person name="Liu Y."/>
            <person name="Malik S.B."/>
            <person name="Maier U.G."/>
            <person name="McRose D."/>
            <person name="Mock T."/>
            <person name="Neilson J.A."/>
            <person name="Onodera N.T."/>
            <person name="Poole A.M."/>
            <person name="Pritham E.J."/>
            <person name="Richards T.A."/>
            <person name="Rocap G."/>
            <person name="Roy S.W."/>
            <person name="Sarai C."/>
            <person name="Schaack S."/>
            <person name="Shirato S."/>
            <person name="Slamovits C.H."/>
            <person name="Spencer D.F."/>
            <person name="Suzuki S."/>
            <person name="Worden A.Z."/>
            <person name="Zauner S."/>
            <person name="Barry K."/>
            <person name="Bell C."/>
            <person name="Bharti A.K."/>
            <person name="Crow J.A."/>
            <person name="Grimwood J."/>
            <person name="Kramer R."/>
            <person name="Lindquist E."/>
            <person name="Lucas S."/>
            <person name="Salamov A."/>
            <person name="McFadden G.I."/>
            <person name="Lane C.E."/>
            <person name="Keeling P.J."/>
            <person name="Gray M.W."/>
            <person name="Grigoriev I.V."/>
            <person name="Archibald J.M."/>
        </authorList>
    </citation>
    <scope>NUCLEOTIDE SEQUENCE</scope>
    <source>
        <strain evidence="3 5">CCMP2712</strain>
    </source>
</reference>
<dbReference type="KEGG" id="gtt:GUITHDRAFT_107196"/>
<name>L1JFH5_GUITC</name>
<evidence type="ECO:0000313" key="3">
    <source>
        <dbReference type="EMBL" id="EKX46840.1"/>
    </source>
</evidence>
<dbReference type="AlphaFoldDB" id="L1JFH5"/>
<dbReference type="GO" id="GO:0006364">
    <property type="term" value="P:rRNA processing"/>
    <property type="evidence" value="ECO:0007669"/>
    <property type="project" value="UniProtKB-KW"/>
</dbReference>
<comment type="similarity">
    <text evidence="1">Belongs to the TSR2 family.</text>
</comment>
<dbReference type="Proteomes" id="UP000011087">
    <property type="component" value="Unassembled WGS sequence"/>
</dbReference>
<protein>
    <submittedName>
        <fullName evidence="3 4">Uncharacterized protein</fullName>
    </submittedName>
</protein>
<organism evidence="3">
    <name type="scientific">Guillardia theta (strain CCMP2712)</name>
    <name type="common">Cryptophyte</name>
    <dbReference type="NCBI Taxonomy" id="905079"/>
    <lineage>
        <taxon>Eukaryota</taxon>
        <taxon>Cryptophyceae</taxon>
        <taxon>Pyrenomonadales</taxon>
        <taxon>Geminigeraceae</taxon>
        <taxon>Guillardia</taxon>
    </lineage>
</organism>
<proteinExistence type="inferred from homology"/>